<dbReference type="Proteomes" id="UP001595583">
    <property type="component" value="Unassembled WGS sequence"/>
</dbReference>
<sequence>MTRLMMDEPKPMSAELAALLEKAKNHVMTKPEREAQRRSWVVGEMMLSHPEMSREEANRIYDEVC</sequence>
<gene>
    <name evidence="1" type="ORF">ACFOHJ_11840</name>
</gene>
<evidence type="ECO:0000313" key="1">
    <source>
        <dbReference type="EMBL" id="MFC3206907.1"/>
    </source>
</evidence>
<organism evidence="1 2">
    <name type="scientific">Aquamicrobium soli</name>
    <dbReference type="NCBI Taxonomy" id="1811518"/>
    <lineage>
        <taxon>Bacteria</taxon>
        <taxon>Pseudomonadati</taxon>
        <taxon>Pseudomonadota</taxon>
        <taxon>Alphaproteobacteria</taxon>
        <taxon>Hyphomicrobiales</taxon>
        <taxon>Phyllobacteriaceae</taxon>
        <taxon>Aquamicrobium</taxon>
    </lineage>
</organism>
<evidence type="ECO:0000313" key="2">
    <source>
        <dbReference type="Proteomes" id="UP001595583"/>
    </source>
</evidence>
<name>A0ABV7KI78_9HYPH</name>
<accession>A0ABV7KI78</accession>
<dbReference type="RefSeq" id="WP_378220708.1">
    <property type="nucleotide sequence ID" value="NZ_JBHRTK010000012.1"/>
</dbReference>
<protein>
    <submittedName>
        <fullName evidence="1">Uncharacterized protein</fullName>
    </submittedName>
</protein>
<dbReference type="EMBL" id="JBHRTK010000012">
    <property type="protein sequence ID" value="MFC3206907.1"/>
    <property type="molecule type" value="Genomic_DNA"/>
</dbReference>
<keyword evidence="2" id="KW-1185">Reference proteome</keyword>
<proteinExistence type="predicted"/>
<comment type="caution">
    <text evidence="1">The sequence shown here is derived from an EMBL/GenBank/DDBJ whole genome shotgun (WGS) entry which is preliminary data.</text>
</comment>
<reference evidence="2" key="1">
    <citation type="journal article" date="2019" name="Int. J. Syst. Evol. Microbiol.">
        <title>The Global Catalogue of Microorganisms (GCM) 10K type strain sequencing project: providing services to taxonomists for standard genome sequencing and annotation.</title>
        <authorList>
            <consortium name="The Broad Institute Genomics Platform"/>
            <consortium name="The Broad Institute Genome Sequencing Center for Infectious Disease"/>
            <person name="Wu L."/>
            <person name="Ma J."/>
        </authorList>
    </citation>
    <scope>NUCLEOTIDE SEQUENCE [LARGE SCALE GENOMIC DNA]</scope>
    <source>
        <strain evidence="2">KCTC 52165</strain>
    </source>
</reference>